<keyword evidence="3" id="KW-1185">Reference proteome</keyword>
<comment type="caution">
    <text evidence="2">The sequence shown here is derived from an EMBL/GenBank/DDBJ whole genome shotgun (WGS) entry which is preliminary data.</text>
</comment>
<protein>
    <recommendedName>
        <fullName evidence="4">DUF4595 domain-containing protein</fullName>
    </recommendedName>
</protein>
<feature type="chain" id="PRO_5039148452" description="DUF4595 domain-containing protein" evidence="1">
    <location>
        <begin position="20"/>
        <end position="267"/>
    </location>
</feature>
<dbReference type="PROSITE" id="PS51257">
    <property type="entry name" value="PROKAR_LIPOPROTEIN"/>
    <property type="match status" value="1"/>
</dbReference>
<gene>
    <name evidence="2" type="ORF">CBW42_00975</name>
</gene>
<dbReference type="OrthoDB" id="9771173at2"/>
<feature type="signal peptide" evidence="1">
    <location>
        <begin position="1"/>
        <end position="19"/>
    </location>
</feature>
<dbReference type="Proteomes" id="UP000194903">
    <property type="component" value="Unassembled WGS sequence"/>
</dbReference>
<dbReference type="EMBL" id="NHOC01000001">
    <property type="protein sequence ID" value="OUM21828.1"/>
    <property type="molecule type" value="Genomic_DNA"/>
</dbReference>
<accession>A0A252F7R8</accession>
<dbReference type="Gene3D" id="2.180.10.10">
    <property type="entry name" value="RHS repeat-associated core"/>
    <property type="match status" value="1"/>
</dbReference>
<keyword evidence="1" id="KW-0732">Signal</keyword>
<proteinExistence type="predicted"/>
<name>A0A252F7R8_9FIRM</name>
<evidence type="ECO:0008006" key="4">
    <source>
        <dbReference type="Google" id="ProtNLM"/>
    </source>
</evidence>
<dbReference type="AlphaFoldDB" id="A0A252F7R8"/>
<evidence type="ECO:0000313" key="2">
    <source>
        <dbReference type="EMBL" id="OUM21828.1"/>
    </source>
</evidence>
<evidence type="ECO:0000313" key="3">
    <source>
        <dbReference type="Proteomes" id="UP000194903"/>
    </source>
</evidence>
<sequence>MKKRFLLLFVLLVACIVLCGCETPVSRWIDRPNPYVCVRQANADGSYLTYDYDGEGNRTQETAYTADGTVQYRTEYKYSHDSGWMVEESRYAADDTLEWRAELEYNGGMCISRTTYGADGTQTQAVKTDYGENDWSVKECTYDADNKLTAWCDITRDENGNETRRTFHFADGSPDLVTEFEYDGNGNNTKITSYTGDICTGWHELTYDDDNRKSSDTQYSADGTEECAWRYTYDKKSGEILQVDVTGSDMPLYQYEYLRLSEYRKQK</sequence>
<reference evidence="2 3" key="1">
    <citation type="submission" date="2017-05" db="EMBL/GenBank/DDBJ databases">
        <title>Butyricicoccus porcorum sp. nov. a butyrate-producing bacterium from the swine intestinal tract.</title>
        <authorList>
            <person name="Trachsel J."/>
            <person name="Humphrey S."/>
            <person name="Allen H.K."/>
        </authorList>
    </citation>
    <scope>NUCLEOTIDE SEQUENCE [LARGE SCALE GENOMIC DNA]</scope>
    <source>
        <strain evidence="2">BB10</strain>
    </source>
</reference>
<evidence type="ECO:0000256" key="1">
    <source>
        <dbReference type="SAM" id="SignalP"/>
    </source>
</evidence>
<organism evidence="2 3">
    <name type="scientific">Butyricicoccus porcorum</name>
    <dbReference type="NCBI Taxonomy" id="1945634"/>
    <lineage>
        <taxon>Bacteria</taxon>
        <taxon>Bacillati</taxon>
        <taxon>Bacillota</taxon>
        <taxon>Clostridia</taxon>
        <taxon>Eubacteriales</taxon>
        <taxon>Butyricicoccaceae</taxon>
        <taxon>Butyricicoccus</taxon>
    </lineage>
</organism>
<dbReference type="RefSeq" id="WP_087016851.1">
    <property type="nucleotide sequence ID" value="NZ_NHOC01000001.1"/>
</dbReference>